<evidence type="ECO:0000256" key="4">
    <source>
        <dbReference type="SAM" id="Coils"/>
    </source>
</evidence>
<dbReference type="STRING" id="31234.E3NLZ6"/>
<keyword evidence="2" id="KW-0862">Zinc</keyword>
<evidence type="ECO:0000313" key="8">
    <source>
        <dbReference type="Proteomes" id="UP000008281"/>
    </source>
</evidence>
<dbReference type="eggNOG" id="KOG0800">
    <property type="taxonomic scope" value="Eukaryota"/>
</dbReference>
<dbReference type="GO" id="GO:0045087">
    <property type="term" value="P:innate immune response"/>
    <property type="evidence" value="ECO:0007669"/>
    <property type="project" value="TreeGrafter"/>
</dbReference>
<dbReference type="InterPro" id="IPR056711">
    <property type="entry name" value="DUF7809"/>
</dbReference>
<reference evidence="7" key="1">
    <citation type="submission" date="2007-07" db="EMBL/GenBank/DDBJ databases">
        <title>PCAP assembly of the Caenorhabditis remanei genome.</title>
        <authorList>
            <consortium name="The Caenorhabditis remanei Sequencing Consortium"/>
            <person name="Wilson R.K."/>
        </authorList>
    </citation>
    <scope>NUCLEOTIDE SEQUENCE [LARGE SCALE GENOMIC DNA]</scope>
    <source>
        <strain evidence="7">PB4641</strain>
    </source>
</reference>
<feature type="coiled-coil region" evidence="4">
    <location>
        <begin position="656"/>
        <end position="742"/>
    </location>
</feature>
<evidence type="ECO:0000256" key="2">
    <source>
        <dbReference type="ARBA" id="ARBA00022833"/>
    </source>
</evidence>
<dbReference type="PROSITE" id="PS50089">
    <property type="entry name" value="ZF_RING_2"/>
    <property type="match status" value="1"/>
</dbReference>
<evidence type="ECO:0000256" key="5">
    <source>
        <dbReference type="SAM" id="MobiDB-lite"/>
    </source>
</evidence>
<dbReference type="InterPro" id="IPR001841">
    <property type="entry name" value="Znf_RING"/>
</dbReference>
<dbReference type="GO" id="GO:0008270">
    <property type="term" value="F:zinc ion binding"/>
    <property type="evidence" value="ECO:0007669"/>
    <property type="project" value="UniProtKB-KW"/>
</dbReference>
<proteinExistence type="predicted"/>
<dbReference type="EMBL" id="DS268960">
    <property type="protein sequence ID" value="EFP06434.1"/>
    <property type="molecule type" value="Genomic_DNA"/>
</dbReference>
<dbReference type="OrthoDB" id="5874481at2759"/>
<dbReference type="InParanoid" id="E3NLZ6"/>
<dbReference type="SUPFAM" id="SSF57850">
    <property type="entry name" value="RING/U-box"/>
    <property type="match status" value="1"/>
</dbReference>
<evidence type="ECO:0000256" key="3">
    <source>
        <dbReference type="PROSITE-ProRule" id="PRU00175"/>
    </source>
</evidence>
<dbReference type="Pfam" id="PF25100">
    <property type="entry name" value="DUF7809"/>
    <property type="match status" value="1"/>
</dbReference>
<feature type="compositionally biased region" description="Polar residues" evidence="5">
    <location>
        <begin position="803"/>
        <end position="818"/>
    </location>
</feature>
<keyword evidence="4" id="KW-0175">Coiled coil</keyword>
<evidence type="ECO:0000313" key="7">
    <source>
        <dbReference type="EMBL" id="EFP06434.1"/>
    </source>
</evidence>
<feature type="compositionally biased region" description="Pro residues" evidence="5">
    <location>
        <begin position="780"/>
        <end position="791"/>
    </location>
</feature>
<evidence type="ECO:0000259" key="6">
    <source>
        <dbReference type="PROSITE" id="PS50089"/>
    </source>
</evidence>
<accession>E3NLZ6</accession>
<keyword evidence="8" id="KW-1185">Reference proteome</keyword>
<dbReference type="InterPro" id="IPR013083">
    <property type="entry name" value="Znf_RING/FYVE/PHD"/>
</dbReference>
<name>E3NLZ6_CAERE</name>
<feature type="region of interest" description="Disordered" evidence="5">
    <location>
        <begin position="768"/>
        <end position="818"/>
    </location>
</feature>
<dbReference type="PANTHER" id="PTHR21447">
    <property type="entry name" value="RING-TYPE DOMAIN-CONTAINING PROTEIN-RELATED"/>
    <property type="match status" value="1"/>
</dbReference>
<feature type="coiled-coil region" evidence="4">
    <location>
        <begin position="575"/>
        <end position="620"/>
    </location>
</feature>
<evidence type="ECO:0000256" key="1">
    <source>
        <dbReference type="ARBA" id="ARBA00022771"/>
    </source>
</evidence>
<sequence length="882" mass="102196">MSKIVDSENFPIISPDDFSRISCDYVLDMVRGTVKSEYFNFSKPVISKEEQKKSIELMFDGAGNLLGMYGSVEEHAENLEIYRNFPESHRFFGTNPANPYFTFPRVYESLKNEKYICKPDLFIILEDSVVRAFKDLQLGVYCAFLASFLKEQAEKVSKKLEFVKNDPRIIPDIMKEFLKAMDYCMNILPKCPNTVPKSLTNLTLDAVYKQIMKLIPNVKEEKVYKSIYHCLDCAFKQYQKETHSQLFNSMFFVCKTLVNTLQDIIKKRPELFLPNSSVKNQKSPLVTVRLFEDGEERFVMKAELYEAMNIYYKESFDHGYQTMDIEEVFERFKEQVTHVEFIRTPILRAKHKAVPVKGPNTSDFCMLAVDGLFDLLKQLTFGTKFFQAAGGLNAVFGTRLEELFQPELKSRYFVNMNFYLMEREHYKQFLMLCGLASVKPIRNAKKDGFTVQNLKNELKHVNFTGLFPEIEDYAEVAYNEVMLKKKGEFLRTCDLFDAIEHCVLLCIFNRVPEMKSFLHNQKSCWRVVGLKCELCDEKDPNEKSLDHQLDLKMPEKNVENKGEIEKQPNPCQNKLKDKEQMLAEIEKQLADAKVRSEQNVEALKKDLEKEEEENEKLRSQSVLHAKLGKENDEMRKKLAKHEISEKQMRKAGLKQKKIFDETLTQLRQQVADLEEELSRENQVIKDLDQQIIHLNLQNAENHENSCINENWAAEKQCLEKKIVEKTRRINELNEQKIVLRTENEVNSRMVQSLLNKLADVSIAGVTAASNRNQREETSTPPLPLVQTPPPSTSSSMSSAPEATGSTSSPASRWRNTQNSSSELADAQCVICLFDMKRRQKTIKCHQCRRRFHSKCASEWLKVKSECPACRGRLLDPYEFPSL</sequence>
<dbReference type="Gene3D" id="3.30.40.10">
    <property type="entry name" value="Zinc/RING finger domain, C3HC4 (zinc finger)"/>
    <property type="match status" value="1"/>
</dbReference>
<dbReference type="GO" id="GO:0045121">
    <property type="term" value="C:membrane raft"/>
    <property type="evidence" value="ECO:0007669"/>
    <property type="project" value="TreeGrafter"/>
</dbReference>
<organism evidence="8">
    <name type="scientific">Caenorhabditis remanei</name>
    <name type="common">Caenorhabditis vulgaris</name>
    <dbReference type="NCBI Taxonomy" id="31234"/>
    <lineage>
        <taxon>Eukaryota</taxon>
        <taxon>Metazoa</taxon>
        <taxon>Ecdysozoa</taxon>
        <taxon>Nematoda</taxon>
        <taxon>Chromadorea</taxon>
        <taxon>Rhabditida</taxon>
        <taxon>Rhabditina</taxon>
        <taxon>Rhabditomorpha</taxon>
        <taxon>Rhabditoidea</taxon>
        <taxon>Rhabditidae</taxon>
        <taxon>Peloderinae</taxon>
        <taxon>Caenorhabditis</taxon>
    </lineage>
</organism>
<dbReference type="HOGENOM" id="CLU_007994_1_0_1"/>
<dbReference type="PANTHER" id="PTHR21447:SF13">
    <property type="entry name" value="RING-TYPE DOMAIN-CONTAINING PROTEIN"/>
    <property type="match status" value="1"/>
</dbReference>
<keyword evidence="1 3" id="KW-0479">Metal-binding</keyword>
<dbReference type="AlphaFoldDB" id="E3NLZ6"/>
<dbReference type="Proteomes" id="UP000008281">
    <property type="component" value="Unassembled WGS sequence"/>
</dbReference>
<protein>
    <recommendedName>
        <fullName evidence="6">RING-type domain-containing protein</fullName>
    </recommendedName>
</protein>
<dbReference type="FunCoup" id="E3NLZ6">
    <property type="interactions" value="412"/>
</dbReference>
<dbReference type="Pfam" id="PF13639">
    <property type="entry name" value="zf-RING_2"/>
    <property type="match status" value="1"/>
</dbReference>
<dbReference type="OMA" id="LMEREHY"/>
<feature type="domain" description="RING-type" evidence="6">
    <location>
        <begin position="828"/>
        <end position="870"/>
    </location>
</feature>
<keyword evidence="1 3" id="KW-0863">Zinc-finger</keyword>
<gene>
    <name evidence="7" type="ORF">CRE_21600</name>
</gene>